<evidence type="ECO:0000313" key="1">
    <source>
        <dbReference type="EMBL" id="CAB4673710.1"/>
    </source>
</evidence>
<proteinExistence type="predicted"/>
<accession>A0A6J6MHK8</accession>
<dbReference type="AlphaFoldDB" id="A0A6J6MHK8"/>
<protein>
    <submittedName>
        <fullName evidence="1">Unannotated protein</fullName>
    </submittedName>
</protein>
<reference evidence="1" key="1">
    <citation type="submission" date="2020-05" db="EMBL/GenBank/DDBJ databases">
        <authorList>
            <person name="Chiriac C."/>
            <person name="Salcher M."/>
            <person name="Ghai R."/>
            <person name="Kavagutti S V."/>
        </authorList>
    </citation>
    <scope>NUCLEOTIDE SEQUENCE</scope>
</reference>
<organism evidence="1">
    <name type="scientific">freshwater metagenome</name>
    <dbReference type="NCBI Taxonomy" id="449393"/>
    <lineage>
        <taxon>unclassified sequences</taxon>
        <taxon>metagenomes</taxon>
        <taxon>ecological metagenomes</taxon>
    </lineage>
</organism>
<dbReference type="EMBL" id="CAEZWY010000072">
    <property type="protein sequence ID" value="CAB4673710.1"/>
    <property type="molecule type" value="Genomic_DNA"/>
</dbReference>
<sequence length="77" mass="8123">MTSGGRTVFPNEITMARIKPPNTPSISAPPPRLEVQATAPTATNTANKIPVRVMTSSIVIRPVRIEDAAGALNVRSS</sequence>
<name>A0A6J6MHK8_9ZZZZ</name>
<gene>
    <name evidence="1" type="ORF">UFOPK2312_00716</name>
    <name evidence="2" type="ORF">UFOPK2802_00809</name>
</gene>
<evidence type="ECO:0000313" key="2">
    <source>
        <dbReference type="EMBL" id="CAB4745431.1"/>
    </source>
</evidence>
<dbReference type="EMBL" id="CAEZYX010000092">
    <property type="protein sequence ID" value="CAB4745431.1"/>
    <property type="molecule type" value="Genomic_DNA"/>
</dbReference>